<reference evidence="3" key="1">
    <citation type="submission" date="2011-12" db="EMBL/GenBank/DDBJ databases">
        <title>Complete sequence of Methanoregula formicicum SMSP.</title>
        <authorList>
            <person name="Lucas S."/>
            <person name="Han J."/>
            <person name="Lapidus A."/>
            <person name="Cheng J.-F."/>
            <person name="Goodwin L."/>
            <person name="Pitluck S."/>
            <person name="Peters L."/>
            <person name="Ovchinnikova G."/>
            <person name="Teshima H."/>
            <person name="Detter J.C."/>
            <person name="Han C."/>
            <person name="Tapia R."/>
            <person name="Land M."/>
            <person name="Hauser L."/>
            <person name="Kyrpides N."/>
            <person name="Ivanova N."/>
            <person name="Pagani I."/>
            <person name="Imachi H."/>
            <person name="Tamaki H."/>
            <person name="Sekiguchi Y."/>
            <person name="Kamagata Y."/>
            <person name="Cadillo-Quiroz H."/>
            <person name="Zinder S."/>
            <person name="Liu W.-T."/>
            <person name="Woyke T."/>
        </authorList>
    </citation>
    <scope>NUCLEOTIDE SEQUENCE [LARGE SCALE GENOMIC DNA]</scope>
    <source>
        <strain evidence="3">DSM 22288 / NBRC 105244 / SMSP</strain>
    </source>
</reference>
<protein>
    <submittedName>
        <fullName evidence="2">Uncharacterized protein</fullName>
    </submittedName>
</protein>
<dbReference type="STRING" id="593750.Metfor_0667"/>
<proteinExistence type="predicted"/>
<dbReference type="Pfam" id="PF04143">
    <property type="entry name" value="Sulf_transp"/>
    <property type="match status" value="1"/>
</dbReference>
<feature type="transmembrane region" description="Helical" evidence="1">
    <location>
        <begin position="21"/>
        <end position="40"/>
    </location>
</feature>
<feature type="transmembrane region" description="Helical" evidence="1">
    <location>
        <begin position="82"/>
        <end position="103"/>
    </location>
</feature>
<sequence precursor="true">MAEIKAKSEETPSCLDTLAKSPLYVGLAIGILAALVQALLMSAGGPEAYGFCVACHTRDVVNVAVNDIAGTKLAVAAISQNAILPMLTVIGVLIGAFVSARYYQEFRTKAGNAASYLWYLLGGLFFMVFALFMGGCPYRMGLRIGYGDVVAVIGVIAIIAGVLVGIKITTSLAEREG</sequence>
<feature type="transmembrane region" description="Helical" evidence="1">
    <location>
        <begin position="115"/>
        <end position="132"/>
    </location>
</feature>
<reference evidence="2 3" key="2">
    <citation type="journal article" date="2014" name="Genome Announc.">
        <title>Complete Genome Sequence of Methanoregula formicica SMSPT, a Mesophilic Hydrogenotrophic Methanogen Isolated from a Methanogenic Upflow Anaerobic Sludge Blanket Reactor.</title>
        <authorList>
            <person name="Yamamoto K."/>
            <person name="Tamaki H."/>
            <person name="Cadillo-Quiroz H."/>
            <person name="Imachi H."/>
            <person name="Kyrpides N."/>
            <person name="Woyke T."/>
            <person name="Goodwin L."/>
            <person name="Zinder S.H."/>
            <person name="Kamagata Y."/>
            <person name="Liu W.T."/>
        </authorList>
    </citation>
    <scope>NUCLEOTIDE SEQUENCE [LARGE SCALE GENOMIC DNA]</scope>
    <source>
        <strain evidence="3">DSM 22288 / NBRC 105244 / SMSP</strain>
    </source>
</reference>
<dbReference type="GeneID" id="14309340"/>
<evidence type="ECO:0000313" key="2">
    <source>
        <dbReference type="EMBL" id="AGB01727.1"/>
    </source>
</evidence>
<feature type="transmembrane region" description="Helical" evidence="1">
    <location>
        <begin position="144"/>
        <end position="166"/>
    </location>
</feature>
<dbReference type="AlphaFoldDB" id="L0HAH4"/>
<keyword evidence="1" id="KW-0812">Transmembrane</keyword>
<accession>L0HAH4</accession>
<evidence type="ECO:0000313" key="3">
    <source>
        <dbReference type="Proteomes" id="UP000010824"/>
    </source>
</evidence>
<gene>
    <name evidence="2" type="ordered locus">Metfor_0667</name>
</gene>
<organism evidence="2 3">
    <name type="scientific">Methanoregula formicica (strain DSM 22288 / NBRC 105244 / SMSP)</name>
    <dbReference type="NCBI Taxonomy" id="593750"/>
    <lineage>
        <taxon>Archaea</taxon>
        <taxon>Methanobacteriati</taxon>
        <taxon>Methanobacteriota</taxon>
        <taxon>Stenosarchaea group</taxon>
        <taxon>Methanomicrobia</taxon>
        <taxon>Methanomicrobiales</taxon>
        <taxon>Methanoregulaceae</taxon>
        <taxon>Methanoregula</taxon>
    </lineage>
</organism>
<dbReference type="eggNOG" id="arCOG05117">
    <property type="taxonomic scope" value="Archaea"/>
</dbReference>
<dbReference type="Proteomes" id="UP000010824">
    <property type="component" value="Chromosome"/>
</dbReference>
<dbReference type="RefSeq" id="WP_015284691.1">
    <property type="nucleotide sequence ID" value="NC_019943.1"/>
</dbReference>
<dbReference type="OrthoDB" id="63782at2157"/>
<keyword evidence="1" id="KW-1133">Transmembrane helix</keyword>
<dbReference type="InParanoid" id="L0HAH4"/>
<dbReference type="KEGG" id="mfo:Metfor_0667"/>
<name>L0HAH4_METFS</name>
<keyword evidence="3" id="KW-1185">Reference proteome</keyword>
<keyword evidence="1" id="KW-0472">Membrane</keyword>
<dbReference type="EMBL" id="CP003167">
    <property type="protein sequence ID" value="AGB01727.1"/>
    <property type="molecule type" value="Genomic_DNA"/>
</dbReference>
<dbReference type="InterPro" id="IPR007272">
    <property type="entry name" value="Sulf_transp_TsuA/YedE"/>
</dbReference>
<evidence type="ECO:0000256" key="1">
    <source>
        <dbReference type="SAM" id="Phobius"/>
    </source>
</evidence>
<dbReference type="HOGENOM" id="CLU_1718221_0_0_2"/>